<dbReference type="SUPFAM" id="SSF55658">
    <property type="entry name" value="L9 N-domain-like"/>
    <property type="match status" value="1"/>
</dbReference>
<gene>
    <name evidence="3" type="ORF">F511_31527</name>
</gene>
<dbReference type="AlphaFoldDB" id="A0A2Z7AY86"/>
<evidence type="ECO:0000259" key="2">
    <source>
        <dbReference type="Pfam" id="PF01693"/>
    </source>
</evidence>
<dbReference type="Gene3D" id="3.40.970.10">
    <property type="entry name" value="Ribonuclease H1, N-terminal domain"/>
    <property type="match status" value="1"/>
</dbReference>
<proteinExistence type="predicted"/>
<sequence length="77" mass="8141">MGKKTYVVYAGREPGIYDSWGEASSNVVGHKGAVHQSFKDGGQAETAFTRYVENQSASTSFTSGGNKSSWASSGSKK</sequence>
<feature type="region of interest" description="Disordered" evidence="1">
    <location>
        <begin position="56"/>
        <end position="77"/>
    </location>
</feature>
<accession>A0A2Z7AY86</accession>
<name>A0A2Z7AY86_9LAMI</name>
<dbReference type="EMBL" id="KV011806">
    <property type="protein sequence ID" value="KZV25910.1"/>
    <property type="molecule type" value="Genomic_DNA"/>
</dbReference>
<dbReference type="InterPro" id="IPR009027">
    <property type="entry name" value="Ribosomal_bL9/RNase_H1_N"/>
</dbReference>
<dbReference type="OrthoDB" id="1922118at2759"/>
<dbReference type="Proteomes" id="UP000250235">
    <property type="component" value="Unassembled WGS sequence"/>
</dbReference>
<dbReference type="Pfam" id="PF01693">
    <property type="entry name" value="Cauli_VI"/>
    <property type="match status" value="1"/>
</dbReference>
<protein>
    <submittedName>
        <fullName evidence="3">Proton pump-interactor 1-like</fullName>
    </submittedName>
</protein>
<feature type="domain" description="Ribonuclease H1 N-terminal" evidence="2">
    <location>
        <begin position="4"/>
        <end position="46"/>
    </location>
</feature>
<evidence type="ECO:0000256" key="1">
    <source>
        <dbReference type="SAM" id="MobiDB-lite"/>
    </source>
</evidence>
<evidence type="ECO:0000313" key="3">
    <source>
        <dbReference type="EMBL" id="KZV25910.1"/>
    </source>
</evidence>
<organism evidence="3 4">
    <name type="scientific">Dorcoceras hygrometricum</name>
    <dbReference type="NCBI Taxonomy" id="472368"/>
    <lineage>
        <taxon>Eukaryota</taxon>
        <taxon>Viridiplantae</taxon>
        <taxon>Streptophyta</taxon>
        <taxon>Embryophyta</taxon>
        <taxon>Tracheophyta</taxon>
        <taxon>Spermatophyta</taxon>
        <taxon>Magnoliopsida</taxon>
        <taxon>eudicotyledons</taxon>
        <taxon>Gunneridae</taxon>
        <taxon>Pentapetalae</taxon>
        <taxon>asterids</taxon>
        <taxon>lamiids</taxon>
        <taxon>Lamiales</taxon>
        <taxon>Gesneriaceae</taxon>
        <taxon>Didymocarpoideae</taxon>
        <taxon>Trichosporeae</taxon>
        <taxon>Loxocarpinae</taxon>
        <taxon>Dorcoceras</taxon>
    </lineage>
</organism>
<dbReference type="InterPro" id="IPR037056">
    <property type="entry name" value="RNase_H1_N_sf"/>
</dbReference>
<dbReference type="InterPro" id="IPR011320">
    <property type="entry name" value="RNase_H1_N"/>
</dbReference>
<evidence type="ECO:0000313" key="4">
    <source>
        <dbReference type="Proteomes" id="UP000250235"/>
    </source>
</evidence>
<keyword evidence="4" id="KW-1185">Reference proteome</keyword>
<reference evidence="3 4" key="1">
    <citation type="journal article" date="2015" name="Proc. Natl. Acad. Sci. U.S.A.">
        <title>The resurrection genome of Boea hygrometrica: A blueprint for survival of dehydration.</title>
        <authorList>
            <person name="Xiao L."/>
            <person name="Yang G."/>
            <person name="Zhang L."/>
            <person name="Yang X."/>
            <person name="Zhao S."/>
            <person name="Ji Z."/>
            <person name="Zhou Q."/>
            <person name="Hu M."/>
            <person name="Wang Y."/>
            <person name="Chen M."/>
            <person name="Xu Y."/>
            <person name="Jin H."/>
            <person name="Xiao X."/>
            <person name="Hu G."/>
            <person name="Bao F."/>
            <person name="Hu Y."/>
            <person name="Wan P."/>
            <person name="Li L."/>
            <person name="Deng X."/>
            <person name="Kuang T."/>
            <person name="Xiang C."/>
            <person name="Zhu J.K."/>
            <person name="Oliver M.J."/>
            <person name="He Y."/>
        </authorList>
    </citation>
    <scope>NUCLEOTIDE SEQUENCE [LARGE SCALE GENOMIC DNA]</scope>
    <source>
        <strain evidence="4">cv. XS01</strain>
    </source>
</reference>